<keyword evidence="1" id="KW-0677">Repeat</keyword>
<accession>A0AAE0EQW6</accession>
<evidence type="ECO:0000313" key="4">
    <source>
        <dbReference type="EMBL" id="KAK3237291.1"/>
    </source>
</evidence>
<evidence type="ECO:0000259" key="3">
    <source>
        <dbReference type="PROSITE" id="PS50837"/>
    </source>
</evidence>
<protein>
    <recommendedName>
        <fullName evidence="3">NACHT domain-containing protein</fullName>
    </recommendedName>
</protein>
<organism evidence="4 5">
    <name type="scientific">Cymbomonas tetramitiformis</name>
    <dbReference type="NCBI Taxonomy" id="36881"/>
    <lineage>
        <taxon>Eukaryota</taxon>
        <taxon>Viridiplantae</taxon>
        <taxon>Chlorophyta</taxon>
        <taxon>Pyramimonadophyceae</taxon>
        <taxon>Pyramimonadales</taxon>
        <taxon>Pyramimonadaceae</taxon>
        <taxon>Cymbomonas</taxon>
    </lineage>
</organism>
<dbReference type="SMART" id="SM00382">
    <property type="entry name" value="AAA"/>
    <property type="match status" value="1"/>
</dbReference>
<dbReference type="InterPro" id="IPR007111">
    <property type="entry name" value="NACHT_NTPase"/>
</dbReference>
<evidence type="ECO:0000256" key="1">
    <source>
        <dbReference type="ARBA" id="ARBA00022737"/>
    </source>
</evidence>
<name>A0AAE0EQW6_9CHLO</name>
<evidence type="ECO:0000313" key="5">
    <source>
        <dbReference type="Proteomes" id="UP001190700"/>
    </source>
</evidence>
<dbReference type="Gene3D" id="3.40.50.300">
    <property type="entry name" value="P-loop containing nucleotide triphosphate hydrolases"/>
    <property type="match status" value="1"/>
</dbReference>
<evidence type="ECO:0000256" key="2">
    <source>
        <dbReference type="SAM" id="MobiDB-lite"/>
    </source>
</evidence>
<keyword evidence="5" id="KW-1185">Reference proteome</keyword>
<dbReference type="InterPro" id="IPR056884">
    <property type="entry name" value="NPHP3-like_N"/>
</dbReference>
<feature type="compositionally biased region" description="Basic and acidic residues" evidence="2">
    <location>
        <begin position="906"/>
        <end position="915"/>
    </location>
</feature>
<dbReference type="PROSITE" id="PS50837">
    <property type="entry name" value="NACHT"/>
    <property type="match status" value="1"/>
</dbReference>
<feature type="region of interest" description="Disordered" evidence="2">
    <location>
        <begin position="897"/>
        <end position="920"/>
    </location>
</feature>
<dbReference type="InterPro" id="IPR003593">
    <property type="entry name" value="AAA+_ATPase"/>
</dbReference>
<comment type="caution">
    <text evidence="4">The sequence shown here is derived from an EMBL/GenBank/DDBJ whole genome shotgun (WGS) entry which is preliminary data.</text>
</comment>
<feature type="domain" description="NACHT" evidence="3">
    <location>
        <begin position="433"/>
        <end position="591"/>
    </location>
</feature>
<dbReference type="SUPFAM" id="SSF52540">
    <property type="entry name" value="P-loop containing nucleoside triphosphate hydrolases"/>
    <property type="match status" value="1"/>
</dbReference>
<reference evidence="4 5" key="1">
    <citation type="journal article" date="2015" name="Genome Biol. Evol.">
        <title>Comparative Genomics of a Bacterivorous Green Alga Reveals Evolutionary Causalities and Consequences of Phago-Mixotrophic Mode of Nutrition.</title>
        <authorList>
            <person name="Burns J.A."/>
            <person name="Paasch A."/>
            <person name="Narechania A."/>
            <person name="Kim E."/>
        </authorList>
    </citation>
    <scope>NUCLEOTIDE SEQUENCE [LARGE SCALE GENOMIC DNA]</scope>
    <source>
        <strain evidence="4 5">PLY_AMNH</strain>
    </source>
</reference>
<dbReference type="PANTHER" id="PTHR10039:SF14">
    <property type="entry name" value="NACHT DOMAIN-CONTAINING PROTEIN"/>
    <property type="match status" value="1"/>
</dbReference>
<sequence length="1296" mass="142836">MDSTEHDEASEERLLGEAERRVQEEPNFRGQSMWDLGISAQAVKQLRLHLESFFAHQGRPLAAVTIEDVVVDFVLERTKSSRCRFIELVQYVDGSEVGTPTHFVRPMTWNSPFVTVLEKIQRTLEDAEEVEAYVWLDFLAVNHHTTTQQHEVVDYAGLSEYDSKAKMGTTVEIPPPATVFKGLSLAALRGLGVTLRAQFGERWNTMTTEEVVKEFVVPRTEARQCRLVDLPEYVAAEAVGRPSYFISHAWKGAFATLFNRVLEFLVSASDETRVWVDVFAVNQHREALHQQNRQDVMAFEDVVEHCVGTIVVVDMARMNPATRAWCVYEWDATIWHHGSDGLQMLMSEEDRVQIVGSIDIEEAQCFHLADKAMILQRVREHHGDAATFNHMLKTSLLLAPLSYRADQQRHRQRSAGTAWEWGAVEAWLDGPHRALCVLAGAGTGKSTICTTLMDHLAAERPRLVVAAHFLKYSDQRRLDPVLAIRSLAHQLASRSTAFRERLFALDPAHVTALVDPESAFRDLLQAPLGHVREPVLILLDALDEADPPEQYLPGFRGNVKACGNKTLQLLTRQLVQLGANVRFVITTRPDAVCSQIEPLLGRIFADSVTLLRPEALRSEAAAEPGAQGTGVLVYHTVAKECAALGDSWGKDHADLSDVYSAYRRVFASALAELNAEDRDGVLALLEALLAAQEPLAESSLQRMGLAGAMPRLPGWGCLFYVAEHHVYLLHKSLSDWLLQESQAEGTVVRALEVARGHERLGAFLSRDRASPSAYCLKYLLFHLASSRLPDGARRQLDEALLDWSFLVRVARSRNAGRAAQALGSIPQSAHSEVSYDMLRWLRLAMHELEKNPCLEHFAATAWGTAPLGSVPHRKAAEHTARRGWECVEGHLALEGKRGGGAADLMPEERGAEHASGKQHNANQEAMLPWAAMVLWGRITERPALAELGTALLALATYASDAYFLDTANAYAPEDPSQPYSGDFGAGGGFLPRAGRNFPETTAAQDCWNAHGSQEFLDPDGSGRGTCQWQKQPHAAGELPTSIAPAIYQHAQMSQGEDGGYPLAGLFNIIVPLEPMLQAVLRDIPHMRVVTQNIQKCTGGPQPYFPMKYASVLNVLLQAVGGGGTGIGSLWAKMGPNRSTHPEGVVCGGVSSFDCRAFAEIGTLGSTKSPYEWYWHLLTGGRLGQERPLFDVHTIANSNCSTQIVEQTFNPLDMAGTFVTMRSYQQYGTPQLDHLGAPLQRYVDLRKALVAVLPEESTSQGVRILSRAGLAEESTSQGVHILEHSTIFGQGTVRSNT</sequence>
<dbReference type="EMBL" id="LGRX02034650">
    <property type="protein sequence ID" value="KAK3237291.1"/>
    <property type="molecule type" value="Genomic_DNA"/>
</dbReference>
<gene>
    <name evidence="4" type="ORF">CYMTET_52621</name>
</gene>
<dbReference type="Proteomes" id="UP001190700">
    <property type="component" value="Unassembled WGS sequence"/>
</dbReference>
<dbReference type="InterPro" id="IPR027417">
    <property type="entry name" value="P-loop_NTPase"/>
</dbReference>
<feature type="region of interest" description="Disordered" evidence="2">
    <location>
        <begin position="1"/>
        <end position="26"/>
    </location>
</feature>
<dbReference type="PANTHER" id="PTHR10039">
    <property type="entry name" value="AMELOGENIN"/>
    <property type="match status" value="1"/>
</dbReference>
<proteinExistence type="predicted"/>
<dbReference type="Pfam" id="PF24883">
    <property type="entry name" value="NPHP3_N"/>
    <property type="match status" value="1"/>
</dbReference>